<dbReference type="OrthoDB" id="6134417at2759"/>
<evidence type="ECO:0008006" key="3">
    <source>
        <dbReference type="Google" id="ProtNLM"/>
    </source>
</evidence>
<evidence type="ECO:0000313" key="2">
    <source>
        <dbReference type="Proteomes" id="UP000194236"/>
    </source>
</evidence>
<dbReference type="SUPFAM" id="SSF50998">
    <property type="entry name" value="Quinoprotein alcohol dehydrogenase-like"/>
    <property type="match status" value="1"/>
</dbReference>
<name>A0A1Y3ATM7_EURMA</name>
<organism evidence="1 2">
    <name type="scientific">Euroglyphus maynei</name>
    <name type="common">Mayne's house dust mite</name>
    <dbReference type="NCBI Taxonomy" id="6958"/>
    <lineage>
        <taxon>Eukaryota</taxon>
        <taxon>Metazoa</taxon>
        <taxon>Ecdysozoa</taxon>
        <taxon>Arthropoda</taxon>
        <taxon>Chelicerata</taxon>
        <taxon>Arachnida</taxon>
        <taxon>Acari</taxon>
        <taxon>Acariformes</taxon>
        <taxon>Sarcoptiformes</taxon>
        <taxon>Astigmata</taxon>
        <taxon>Psoroptidia</taxon>
        <taxon>Analgoidea</taxon>
        <taxon>Pyroglyphidae</taxon>
        <taxon>Pyroglyphinae</taxon>
        <taxon>Euroglyphus</taxon>
    </lineage>
</organism>
<dbReference type="InterPro" id="IPR011047">
    <property type="entry name" value="Quinoprotein_ADH-like_sf"/>
</dbReference>
<evidence type="ECO:0000313" key="1">
    <source>
        <dbReference type="EMBL" id="OTF71178.1"/>
    </source>
</evidence>
<dbReference type="AlphaFoldDB" id="A0A1Y3ATM7"/>
<dbReference type="Proteomes" id="UP000194236">
    <property type="component" value="Unassembled WGS sequence"/>
</dbReference>
<proteinExistence type="predicted"/>
<keyword evidence="2" id="KW-1185">Reference proteome</keyword>
<dbReference type="EMBL" id="MUJZ01062249">
    <property type="protein sequence ID" value="OTF71178.1"/>
    <property type="molecule type" value="Genomic_DNA"/>
</dbReference>
<gene>
    <name evidence="1" type="ORF">BLA29_014721</name>
</gene>
<comment type="caution">
    <text evidence="1">The sequence shown here is derived from an EMBL/GenBank/DDBJ whole genome shotgun (WGS) entry which is preliminary data.</text>
</comment>
<protein>
    <recommendedName>
        <fullName evidence="3">WD domain containing protein</fullName>
    </recommendedName>
</protein>
<accession>A0A1Y3ATM7</accession>
<dbReference type="InterPro" id="IPR015943">
    <property type="entry name" value="WD40/YVTN_repeat-like_dom_sf"/>
</dbReference>
<sequence>MQECNTSATNFLIVYDLQSGTLFKKWKPEHDSVSVAISTQCGGCVINGTKNNDVLVWDLSTGNIK</sequence>
<reference evidence="1 2" key="1">
    <citation type="submission" date="2017-03" db="EMBL/GenBank/DDBJ databases">
        <title>Genome Survey of Euroglyphus maynei.</title>
        <authorList>
            <person name="Arlian L.G."/>
            <person name="Morgan M.S."/>
            <person name="Rider S.D."/>
        </authorList>
    </citation>
    <scope>NUCLEOTIDE SEQUENCE [LARGE SCALE GENOMIC DNA]</scope>
    <source>
        <strain evidence="1">Arlian Lab</strain>
        <tissue evidence="1">Whole body</tissue>
    </source>
</reference>
<dbReference type="Gene3D" id="2.130.10.10">
    <property type="entry name" value="YVTN repeat-like/Quinoprotein amine dehydrogenase"/>
    <property type="match status" value="1"/>
</dbReference>